<organism evidence="2 3">
    <name type="scientific">Pseudodesulfovibrio piezophilus (strain DSM 21447 / JCM 15486 / C1TLV30)</name>
    <name type="common">Desulfovibrio piezophilus</name>
    <dbReference type="NCBI Taxonomy" id="1322246"/>
    <lineage>
        <taxon>Bacteria</taxon>
        <taxon>Pseudomonadati</taxon>
        <taxon>Thermodesulfobacteriota</taxon>
        <taxon>Desulfovibrionia</taxon>
        <taxon>Desulfovibrionales</taxon>
        <taxon>Desulfovibrionaceae</taxon>
    </lineage>
</organism>
<dbReference type="CDD" id="cd19097">
    <property type="entry name" value="AKR_unchar"/>
    <property type="match status" value="1"/>
</dbReference>
<dbReference type="PANTHER" id="PTHR43312:SF1">
    <property type="entry name" value="NADP-DEPENDENT OXIDOREDUCTASE DOMAIN-CONTAINING PROTEIN"/>
    <property type="match status" value="1"/>
</dbReference>
<dbReference type="eggNOG" id="COG0667">
    <property type="taxonomic scope" value="Bacteria"/>
</dbReference>
<reference evidence="2 3" key="1">
    <citation type="journal article" date="2013" name="PLoS ONE">
        <title>The first genomic and proteomic characterization of a deep-sea sulfate reducer: insights into the piezophilic lifestyle of Desulfovibrio piezophilus.</title>
        <authorList>
            <person name="Pradel N."/>
            <person name="Ji B."/>
            <person name="Gimenez G."/>
            <person name="Talla E."/>
            <person name="Lenoble P."/>
            <person name="Garel M."/>
            <person name="Tamburini C."/>
            <person name="Fourquet P."/>
            <person name="Lebrun R."/>
            <person name="Bertin P."/>
            <person name="Denis Y."/>
            <person name="Pophillat M."/>
            <person name="Barbe V."/>
            <person name="Ollivier B."/>
            <person name="Dolla A."/>
        </authorList>
    </citation>
    <scope>NUCLEOTIDE SEQUENCE [LARGE SCALE GENOMIC DNA]</scope>
    <source>
        <strain evidence="3">DSM 10523 / SB164P1</strain>
    </source>
</reference>
<gene>
    <name evidence="2" type="ordered locus">BN4_11353</name>
</gene>
<dbReference type="SUPFAM" id="SSF51430">
    <property type="entry name" value="NAD(P)-linked oxidoreductase"/>
    <property type="match status" value="1"/>
</dbReference>
<dbReference type="Gene3D" id="3.20.20.100">
    <property type="entry name" value="NADP-dependent oxidoreductase domain"/>
    <property type="match status" value="1"/>
</dbReference>
<protein>
    <submittedName>
        <fullName evidence="2">Putative Aldo/keto reductase</fullName>
    </submittedName>
</protein>
<evidence type="ECO:0000313" key="3">
    <source>
        <dbReference type="Proteomes" id="UP000011724"/>
    </source>
</evidence>
<name>M1WLW9_PSEP2</name>
<dbReference type="InterPro" id="IPR036812">
    <property type="entry name" value="NAD(P)_OxRdtase_dom_sf"/>
</dbReference>
<dbReference type="PATRIC" id="fig|879567.3.peg.1408"/>
<dbReference type="AlphaFoldDB" id="M1WLW9"/>
<dbReference type="Pfam" id="PF00248">
    <property type="entry name" value="Aldo_ket_red"/>
    <property type="match status" value="1"/>
</dbReference>
<dbReference type="PANTHER" id="PTHR43312">
    <property type="entry name" value="D-THREO-ALDOSE 1-DEHYDROGENASE"/>
    <property type="match status" value="1"/>
</dbReference>
<dbReference type="KEGG" id="dpi:BN4_11353"/>
<keyword evidence="3" id="KW-1185">Reference proteome</keyword>
<feature type="domain" description="NADP-dependent oxidoreductase" evidence="1">
    <location>
        <begin position="6"/>
        <end position="280"/>
    </location>
</feature>
<dbReference type="OrthoDB" id="9783572at2"/>
<dbReference type="InterPro" id="IPR053135">
    <property type="entry name" value="AKR2_Oxidoreductase"/>
</dbReference>
<dbReference type="STRING" id="1322246.BN4_11353"/>
<dbReference type="BioCyc" id="DPIE1322246:BN4_RS06765-MONOMER"/>
<evidence type="ECO:0000313" key="2">
    <source>
        <dbReference type="EMBL" id="CCH48590.1"/>
    </source>
</evidence>
<dbReference type="EMBL" id="FO203427">
    <property type="protein sequence ID" value="CCH48590.1"/>
    <property type="molecule type" value="Genomic_DNA"/>
</dbReference>
<accession>M1WLW9</accession>
<reference evidence="3" key="2">
    <citation type="journal article" date="2013" name="Stand. Genomic Sci.">
        <title>Complete genome sequence of Desulfocapsa sulfexigens, a marine deltaproteobacterium specialized in disproportionating inorganic sulfur compounds.</title>
        <authorList>
            <person name="Finster K.W."/>
            <person name="Kjeldsen K.U."/>
            <person name="Kube M."/>
            <person name="Reinhardt R."/>
            <person name="Mussmann M."/>
            <person name="Amann R."/>
            <person name="Schreiber L."/>
        </authorList>
    </citation>
    <scope>NUCLEOTIDE SEQUENCE [LARGE SCALE GENOMIC DNA]</scope>
    <source>
        <strain evidence="3">DSM 10523 / SB164P1</strain>
    </source>
</reference>
<evidence type="ECO:0000259" key="1">
    <source>
        <dbReference type="Pfam" id="PF00248"/>
    </source>
</evidence>
<proteinExistence type="predicted"/>
<dbReference type="Proteomes" id="UP000011724">
    <property type="component" value="Chromosome"/>
</dbReference>
<dbReference type="HOGENOM" id="CLU_023205_11_0_7"/>
<sequence length="297" mass="32453">MSKTNLILGTVQIGMNYGIANATGKPDIKTAREILQAAWDGGIQEFDTAIGYGESEKILGVILHEMGVSSLAQINTKPHGSWNGQDFSEVKKDLEASLKKLHVEQLNTLLFHNEAILESWTPKISDAVNALRDEGKIRNVGVSVYSADAAMRALSNPAIDVVQIPANLLDRRFEKAGILHKAQSLGKALQIRSIFLQGLLFMAPHQLPAHMAFAKRDLADLHHILCESNLTLTAAAIGFVQAEWPGCKILIGAETQKQVLDNLDAATIQISPEIIARIKKQFPDVSEQILNPSLWGK</sequence>
<dbReference type="RefSeq" id="WP_015414636.1">
    <property type="nucleotide sequence ID" value="NC_020409.1"/>
</dbReference>
<dbReference type="InterPro" id="IPR023210">
    <property type="entry name" value="NADP_OxRdtase_dom"/>
</dbReference>